<dbReference type="InterPro" id="IPR029044">
    <property type="entry name" value="Nucleotide-diphossugar_trans"/>
</dbReference>
<dbReference type="PANTHER" id="PTHR36851:SF1">
    <property type="entry name" value="GLYCO_TRANS_2-LIKE DOMAIN-CONTAINING PROTEIN"/>
    <property type="match status" value="1"/>
</dbReference>
<dbReference type="EMBL" id="MGKU01000016">
    <property type="protein sequence ID" value="OGN32559.1"/>
    <property type="molecule type" value="Genomic_DNA"/>
</dbReference>
<feature type="transmembrane region" description="Helical" evidence="1">
    <location>
        <begin position="407"/>
        <end position="424"/>
    </location>
</feature>
<feature type="transmembrane region" description="Helical" evidence="1">
    <location>
        <begin position="22"/>
        <end position="45"/>
    </location>
</feature>
<dbReference type="Proteomes" id="UP000177494">
    <property type="component" value="Unassembled WGS sequence"/>
</dbReference>
<evidence type="ECO:0008006" key="4">
    <source>
        <dbReference type="Google" id="ProtNLM"/>
    </source>
</evidence>
<feature type="transmembrane region" description="Helical" evidence="1">
    <location>
        <begin position="51"/>
        <end position="73"/>
    </location>
</feature>
<evidence type="ECO:0000313" key="2">
    <source>
        <dbReference type="EMBL" id="OGN32559.1"/>
    </source>
</evidence>
<organism evidence="2 3">
    <name type="scientific">Candidatus Yanofskybacteria bacterium RIFCSPLOWO2_02_FULL_45_10</name>
    <dbReference type="NCBI Taxonomy" id="1802706"/>
    <lineage>
        <taxon>Bacteria</taxon>
        <taxon>Candidatus Yanofskyibacteriota</taxon>
    </lineage>
</organism>
<keyword evidence="1" id="KW-1133">Transmembrane helix</keyword>
<dbReference type="SUPFAM" id="SSF53448">
    <property type="entry name" value="Nucleotide-diphospho-sugar transferases"/>
    <property type="match status" value="1"/>
</dbReference>
<sequence length="535" mass="62284">MRYETYSRIGTAQDLTGKSDRLLYRFLEALPGVLAWLTLLAIVILSFVKPLWMAVFIIVFDVYWLVKTLFLSLHMRSAFSQLRKNLKVDWLDKLSNLPLEQYNLPGLKSWQDIYHLVILPTYKESEEVITATLDGLLNTQYPKNRLLVVLAQEERAGEEFRQLGEQLKQRYANKFLDFTVTRHPADIPGELAGKGSNATYALRQVQQSIVDRLGLHYDRVLVSNFDIDTIAPAHYFSLLTYSYLTTEKPLHSAFQPIPLYINNIWEAPAFARVFAFSTTFWQMIQQARPEQLVTFSSQSISLQALVAVGYWQTNMVSEDSRIFWQCLLRYDGDWRTVPIYYPVYMDANVAPTFWQTVKNQYKQIRRWHYGVENNPYFLFGFIKNKAIPLKTKWHFIWTTIERTHSSATNALIIFLLGWLPVLVGGPDFNRTILSLNLPSVTRDIMFLSMLGLISSVLFSTILLPPRPPHYGRLRWLWMILQWIIFPINFIFFGAVPALDAQTRLMLGKYMGFWITPKVRKTSNGLTGNWEKVERK</sequence>
<dbReference type="STRING" id="1802706.A3I32_03225"/>
<comment type="caution">
    <text evidence="2">The sequence shown here is derived from an EMBL/GenBank/DDBJ whole genome shotgun (WGS) entry which is preliminary data.</text>
</comment>
<keyword evidence="1" id="KW-0472">Membrane</keyword>
<evidence type="ECO:0000313" key="3">
    <source>
        <dbReference type="Proteomes" id="UP000177494"/>
    </source>
</evidence>
<gene>
    <name evidence="2" type="ORF">A3I32_03225</name>
</gene>
<keyword evidence="1" id="KW-0812">Transmembrane</keyword>
<dbReference type="AlphaFoldDB" id="A0A1F8H6M2"/>
<name>A0A1F8H6M2_9BACT</name>
<protein>
    <recommendedName>
        <fullName evidence="4">Glycosyltransferase 2-like domain-containing protein</fullName>
    </recommendedName>
</protein>
<accession>A0A1F8H6M2</accession>
<proteinExistence type="predicted"/>
<feature type="transmembrane region" description="Helical" evidence="1">
    <location>
        <begin position="475"/>
        <end position="498"/>
    </location>
</feature>
<feature type="transmembrane region" description="Helical" evidence="1">
    <location>
        <begin position="444"/>
        <end position="463"/>
    </location>
</feature>
<dbReference type="Gene3D" id="3.90.550.10">
    <property type="entry name" value="Spore Coat Polysaccharide Biosynthesis Protein SpsA, Chain A"/>
    <property type="match status" value="1"/>
</dbReference>
<evidence type="ECO:0000256" key="1">
    <source>
        <dbReference type="SAM" id="Phobius"/>
    </source>
</evidence>
<dbReference type="PANTHER" id="PTHR36851">
    <property type="entry name" value="UNNAMED PRODUCT"/>
    <property type="match status" value="1"/>
</dbReference>
<reference evidence="2 3" key="1">
    <citation type="journal article" date="2016" name="Nat. Commun.">
        <title>Thousands of microbial genomes shed light on interconnected biogeochemical processes in an aquifer system.</title>
        <authorList>
            <person name="Anantharaman K."/>
            <person name="Brown C.T."/>
            <person name="Hug L.A."/>
            <person name="Sharon I."/>
            <person name="Castelle C.J."/>
            <person name="Probst A.J."/>
            <person name="Thomas B.C."/>
            <person name="Singh A."/>
            <person name="Wilkins M.J."/>
            <person name="Karaoz U."/>
            <person name="Brodie E.L."/>
            <person name="Williams K.H."/>
            <person name="Hubbard S.S."/>
            <person name="Banfield J.F."/>
        </authorList>
    </citation>
    <scope>NUCLEOTIDE SEQUENCE [LARGE SCALE GENOMIC DNA]</scope>
</reference>